<dbReference type="Proteomes" id="UP000246104">
    <property type="component" value="Unassembled WGS sequence"/>
</dbReference>
<dbReference type="SUPFAM" id="SSF102405">
    <property type="entry name" value="MCP/YpsA-like"/>
    <property type="match status" value="1"/>
</dbReference>
<sequence>MNDDVYLYAWIASVPGIGPRRFAKLQTLFSDLRELYAAPVDRLTSVGLPQKLAALIVKHRTDHPIEVLREYCEKNDVTILSTLPPLLTSPPRGEEIKQEEKDSSYPALLREIADPPVVLYVKGKLPPSDQLSIAVVGTRHITPYGTLVTQKITGELAHAGCAIISGFMYGVDACAHTTALENGARTVGVLGFGFDHMYPREHMPLAQHMIESGNALITEFPYWQVPIPGNFPSRNRIVSGMSSGVVITEAASKSGSKITANCAVEQGRSVYAVPGPITSPFSDGTKELVNMGAKIISSGAEVLEDLGYRIQGAGTRGQGLEVRRASKKPVFTSELEEQIYTCIESRTEATLDDLIEYVVCNPRELSVILTTLELSGVITQTAHGSYVIR</sequence>
<dbReference type="InterPro" id="IPR057666">
    <property type="entry name" value="DrpA_SLOG"/>
</dbReference>
<dbReference type="PANTHER" id="PTHR43022:SF1">
    <property type="entry name" value="PROTEIN SMF"/>
    <property type="match status" value="1"/>
</dbReference>
<dbReference type="PANTHER" id="PTHR43022">
    <property type="entry name" value="PROTEIN SMF"/>
    <property type="match status" value="1"/>
</dbReference>
<dbReference type="InterPro" id="IPR041614">
    <property type="entry name" value="DprA_WH"/>
</dbReference>
<dbReference type="InterPro" id="IPR003488">
    <property type="entry name" value="DprA"/>
</dbReference>
<dbReference type="EMBL" id="PSRQ01000042">
    <property type="protein sequence ID" value="PWU23226.1"/>
    <property type="molecule type" value="Genomic_DNA"/>
</dbReference>
<dbReference type="InterPro" id="IPR010994">
    <property type="entry name" value="RuvA_2-like"/>
</dbReference>
<evidence type="ECO:0000259" key="2">
    <source>
        <dbReference type="Pfam" id="PF02481"/>
    </source>
</evidence>
<comment type="caution">
    <text evidence="4">The sequence shown here is derived from an EMBL/GenBank/DDBJ whole genome shotgun (WGS) entry which is preliminary data.</text>
</comment>
<dbReference type="Gene3D" id="1.10.10.10">
    <property type="entry name" value="Winged helix-like DNA-binding domain superfamily/Winged helix DNA-binding domain"/>
    <property type="match status" value="1"/>
</dbReference>
<dbReference type="Pfam" id="PF02481">
    <property type="entry name" value="DNA_processg_A"/>
    <property type="match status" value="1"/>
</dbReference>
<name>A0A317JPV3_9BACT</name>
<dbReference type="InterPro" id="IPR036388">
    <property type="entry name" value="WH-like_DNA-bd_sf"/>
</dbReference>
<reference evidence="4 5" key="1">
    <citation type="submission" date="2018-02" db="EMBL/GenBank/DDBJ databases">
        <title>Genomic Reconstructions from Amazon Rainforest and Pasture Soil Reveal Novel Insights into the Physiology of Candidate Phyla in Tropical Sites.</title>
        <authorList>
            <person name="Kroeger M.E."/>
            <person name="Delmont T."/>
            <person name="Eren A.M."/>
            <person name="Guo J."/>
            <person name="Meyer K.M."/>
            <person name="Khan K."/>
            <person name="Rodrigues J.L.M."/>
            <person name="Bohannan B.J.M."/>
            <person name="Tringe S."/>
            <person name="Borges C.D."/>
            <person name="Tiedje J."/>
            <person name="Tsai S.M."/>
            <person name="Nusslein K."/>
        </authorList>
    </citation>
    <scope>NUCLEOTIDE SEQUENCE [LARGE SCALE GENOMIC DNA]</scope>
    <source>
        <strain evidence="4">Amazon FNV 2010 28 9</strain>
    </source>
</reference>
<proteinExistence type="inferred from homology"/>
<protein>
    <submittedName>
        <fullName evidence="4">DNA-protecting protein DprA</fullName>
    </submittedName>
</protein>
<dbReference type="Pfam" id="PF17782">
    <property type="entry name" value="WHD_DprA"/>
    <property type="match status" value="1"/>
</dbReference>
<comment type="similarity">
    <text evidence="1">Belongs to the DprA/Smf family.</text>
</comment>
<evidence type="ECO:0000313" key="5">
    <source>
        <dbReference type="Proteomes" id="UP000246104"/>
    </source>
</evidence>
<evidence type="ECO:0000256" key="1">
    <source>
        <dbReference type="ARBA" id="ARBA00006525"/>
    </source>
</evidence>
<dbReference type="NCBIfam" id="TIGR00732">
    <property type="entry name" value="dprA"/>
    <property type="match status" value="1"/>
</dbReference>
<evidence type="ECO:0000313" key="4">
    <source>
        <dbReference type="EMBL" id="PWU23226.1"/>
    </source>
</evidence>
<accession>A0A317JPV3</accession>
<gene>
    <name evidence="4" type="primary">dprA</name>
    <name evidence="4" type="ORF">C5B42_03620</name>
</gene>
<evidence type="ECO:0000259" key="3">
    <source>
        <dbReference type="Pfam" id="PF17782"/>
    </source>
</evidence>
<dbReference type="Gene3D" id="3.40.50.450">
    <property type="match status" value="1"/>
</dbReference>
<feature type="domain" description="Smf/DprA SLOG" evidence="2">
    <location>
        <begin position="101"/>
        <end position="306"/>
    </location>
</feature>
<dbReference type="GO" id="GO:0009294">
    <property type="term" value="P:DNA-mediated transformation"/>
    <property type="evidence" value="ECO:0007669"/>
    <property type="project" value="InterPro"/>
</dbReference>
<feature type="domain" description="DprA winged helix" evidence="3">
    <location>
        <begin position="332"/>
        <end position="381"/>
    </location>
</feature>
<dbReference type="AlphaFoldDB" id="A0A317JPV3"/>
<dbReference type="Gene3D" id="1.10.150.20">
    <property type="entry name" value="5' to 3' exonuclease, C-terminal subdomain"/>
    <property type="match status" value="1"/>
</dbReference>
<organism evidence="4 5">
    <name type="scientific">Candidatus Cerribacteria bacterium 'Amazon FNV 2010 28 9'</name>
    <dbReference type="NCBI Taxonomy" id="2081795"/>
    <lineage>
        <taxon>Bacteria</taxon>
        <taxon>Candidatus Cerribacteria</taxon>
    </lineage>
</organism>
<dbReference type="SUPFAM" id="SSF47781">
    <property type="entry name" value="RuvA domain 2-like"/>
    <property type="match status" value="1"/>
</dbReference>